<dbReference type="KEGG" id="mng:MNEG_10075"/>
<sequence>MDPAAHPAAVPGAQYTLAGAPAPGHAHSAAAAAHAAAHGSAHAAPLNPLDLDRLFHEGDDRTWDMEEWSWDPSELVAAPNGVPTLNPCQVGAP</sequence>
<reference evidence="2 3" key="1">
    <citation type="journal article" date="2013" name="BMC Genomics">
        <title>Reconstruction of the lipid metabolism for the microalga Monoraphidium neglectum from its genome sequence reveals characteristics suitable for biofuel production.</title>
        <authorList>
            <person name="Bogen C."/>
            <person name="Al-Dilaimi A."/>
            <person name="Albersmeier A."/>
            <person name="Wichmann J."/>
            <person name="Grundmann M."/>
            <person name="Rupp O."/>
            <person name="Lauersen K.J."/>
            <person name="Blifernez-Klassen O."/>
            <person name="Kalinowski J."/>
            <person name="Goesmann A."/>
            <person name="Mussgnug J.H."/>
            <person name="Kruse O."/>
        </authorList>
    </citation>
    <scope>NUCLEOTIDE SEQUENCE [LARGE SCALE GENOMIC DNA]</scope>
    <source>
        <strain evidence="2 3">SAG 48.87</strain>
    </source>
</reference>
<dbReference type="EMBL" id="KK102387">
    <property type="protein sequence ID" value="KIY97890.1"/>
    <property type="molecule type" value="Genomic_DNA"/>
</dbReference>
<name>A0A0D2MTX2_9CHLO</name>
<proteinExistence type="predicted"/>
<evidence type="ECO:0000313" key="3">
    <source>
        <dbReference type="Proteomes" id="UP000054498"/>
    </source>
</evidence>
<dbReference type="Proteomes" id="UP000054498">
    <property type="component" value="Unassembled WGS sequence"/>
</dbReference>
<dbReference type="RefSeq" id="XP_013896910.1">
    <property type="nucleotide sequence ID" value="XM_014041456.1"/>
</dbReference>
<organism evidence="2 3">
    <name type="scientific">Monoraphidium neglectum</name>
    <dbReference type="NCBI Taxonomy" id="145388"/>
    <lineage>
        <taxon>Eukaryota</taxon>
        <taxon>Viridiplantae</taxon>
        <taxon>Chlorophyta</taxon>
        <taxon>core chlorophytes</taxon>
        <taxon>Chlorophyceae</taxon>
        <taxon>CS clade</taxon>
        <taxon>Sphaeropleales</taxon>
        <taxon>Selenastraceae</taxon>
        <taxon>Monoraphidium</taxon>
    </lineage>
</organism>
<evidence type="ECO:0000313" key="2">
    <source>
        <dbReference type="EMBL" id="KIY97890.1"/>
    </source>
</evidence>
<accession>A0A0D2MTX2</accession>
<keyword evidence="3" id="KW-1185">Reference proteome</keyword>
<feature type="compositionally biased region" description="Low complexity" evidence="1">
    <location>
        <begin position="18"/>
        <end position="42"/>
    </location>
</feature>
<protein>
    <submittedName>
        <fullName evidence="2">Uncharacterized protein</fullName>
    </submittedName>
</protein>
<dbReference type="AlphaFoldDB" id="A0A0D2MTX2"/>
<evidence type="ECO:0000256" key="1">
    <source>
        <dbReference type="SAM" id="MobiDB-lite"/>
    </source>
</evidence>
<dbReference type="OrthoDB" id="514967at2759"/>
<gene>
    <name evidence="2" type="ORF">MNEG_10075</name>
</gene>
<dbReference type="GeneID" id="25727201"/>
<feature type="region of interest" description="Disordered" evidence="1">
    <location>
        <begin position="17"/>
        <end position="42"/>
    </location>
</feature>